<proteinExistence type="inferred from homology"/>
<feature type="transmembrane region" description="Helical" evidence="6">
    <location>
        <begin position="297"/>
        <end position="325"/>
    </location>
</feature>
<dbReference type="Proteomes" id="UP000595278">
    <property type="component" value="Chromosome"/>
</dbReference>
<keyword evidence="5 6" id="KW-0472">Membrane</keyword>
<reference evidence="7 8" key="1">
    <citation type="submission" date="2021-01" db="EMBL/GenBank/DDBJ databases">
        <title>Entomomonas sp. F2A isolated from a house cricket (Acheta domesticus).</title>
        <authorList>
            <person name="Spergser J."/>
            <person name="Busse H.-J."/>
        </authorList>
    </citation>
    <scope>NUCLEOTIDE SEQUENCE [LARGE SCALE GENOMIC DNA]</scope>
    <source>
        <strain evidence="7 8">F2A</strain>
    </source>
</reference>
<dbReference type="GO" id="GO:0016020">
    <property type="term" value="C:membrane"/>
    <property type="evidence" value="ECO:0007669"/>
    <property type="project" value="UniProtKB-SubCell"/>
</dbReference>
<evidence type="ECO:0000256" key="5">
    <source>
        <dbReference type="ARBA" id="ARBA00023136"/>
    </source>
</evidence>
<organism evidence="7 8">
    <name type="scientific">Entomomonas asaccharolytica</name>
    <dbReference type="NCBI Taxonomy" id="2785331"/>
    <lineage>
        <taxon>Bacteria</taxon>
        <taxon>Pseudomonadati</taxon>
        <taxon>Pseudomonadota</taxon>
        <taxon>Gammaproteobacteria</taxon>
        <taxon>Pseudomonadales</taxon>
        <taxon>Pseudomonadaceae</taxon>
        <taxon>Entomomonas</taxon>
    </lineage>
</organism>
<evidence type="ECO:0000313" key="7">
    <source>
        <dbReference type="EMBL" id="QQP84902.1"/>
    </source>
</evidence>
<dbReference type="InterPro" id="IPR002549">
    <property type="entry name" value="AI-2E-like"/>
</dbReference>
<evidence type="ECO:0000256" key="3">
    <source>
        <dbReference type="ARBA" id="ARBA00022692"/>
    </source>
</evidence>
<keyword evidence="4 6" id="KW-1133">Transmembrane helix</keyword>
<evidence type="ECO:0000256" key="1">
    <source>
        <dbReference type="ARBA" id="ARBA00004141"/>
    </source>
</evidence>
<accession>A0A974NEG0</accession>
<feature type="transmembrane region" description="Helical" evidence="6">
    <location>
        <begin position="12"/>
        <end position="40"/>
    </location>
</feature>
<dbReference type="Pfam" id="PF01594">
    <property type="entry name" value="AI-2E_transport"/>
    <property type="match status" value="1"/>
</dbReference>
<feature type="transmembrane region" description="Helical" evidence="6">
    <location>
        <begin position="254"/>
        <end position="277"/>
    </location>
</feature>
<evidence type="ECO:0000256" key="6">
    <source>
        <dbReference type="SAM" id="Phobius"/>
    </source>
</evidence>
<dbReference type="EMBL" id="CP067393">
    <property type="protein sequence ID" value="QQP84902.1"/>
    <property type="molecule type" value="Genomic_DNA"/>
</dbReference>
<feature type="transmembrane region" description="Helical" evidence="6">
    <location>
        <begin position="204"/>
        <end position="223"/>
    </location>
</feature>
<gene>
    <name evidence="7" type="ORF">JHT90_10900</name>
</gene>
<sequence>MNNARSWPINLASVLIVAISLILLLPLKLLPCLIAGLLIYEIIDSITKVLQQRIAGRVARLLAVGILTIIVITALTIAFTSAFSFLMHEANHPEQLLKKLLMIIEKARNQLPESIDRYLPATAEDIKNHLSQFIMGHLAELRNFGKGAAHLFVTVLIGMVLGAIIALQPTPSPNTLRPLAEALFTRVSRFAQAFHDIVFAQIKISMLNTFFTAIFLLTVPHIFGEHLPLVKTLILLTFIVGLLPVIGNLISNTVIFIVAMSVSFWVASCVLLYLILIHKLEYFLNARIVGGQIRARAWELLIAMLVFEAAFGLAGVIAAPIYYAYLKSELRAEELV</sequence>
<keyword evidence="3 6" id="KW-0812">Transmembrane</keyword>
<dbReference type="KEGG" id="eaz:JHT90_10900"/>
<name>A0A974NEG0_9GAMM</name>
<protein>
    <submittedName>
        <fullName evidence="7">AI-2E family transporter</fullName>
    </submittedName>
</protein>
<dbReference type="RefSeq" id="WP_201090874.1">
    <property type="nucleotide sequence ID" value="NZ_CP067393.1"/>
</dbReference>
<evidence type="ECO:0000256" key="4">
    <source>
        <dbReference type="ARBA" id="ARBA00022989"/>
    </source>
</evidence>
<comment type="subcellular location">
    <subcellularLocation>
        <location evidence="1">Membrane</location>
        <topology evidence="1">Multi-pass membrane protein</topology>
    </subcellularLocation>
</comment>
<feature type="transmembrane region" description="Helical" evidence="6">
    <location>
        <begin position="148"/>
        <end position="167"/>
    </location>
</feature>
<evidence type="ECO:0000313" key="8">
    <source>
        <dbReference type="Proteomes" id="UP000595278"/>
    </source>
</evidence>
<keyword evidence="8" id="KW-1185">Reference proteome</keyword>
<evidence type="ECO:0000256" key="2">
    <source>
        <dbReference type="ARBA" id="ARBA00009773"/>
    </source>
</evidence>
<dbReference type="AlphaFoldDB" id="A0A974NEG0"/>
<comment type="similarity">
    <text evidence="2">Belongs to the autoinducer-2 exporter (AI-2E) (TC 2.A.86) family.</text>
</comment>
<feature type="transmembrane region" description="Helical" evidence="6">
    <location>
        <begin position="229"/>
        <end position="247"/>
    </location>
</feature>
<feature type="transmembrane region" description="Helical" evidence="6">
    <location>
        <begin position="61"/>
        <end position="87"/>
    </location>
</feature>